<comment type="caution">
    <text evidence="2">The sequence shown here is derived from an EMBL/GenBank/DDBJ whole genome shotgun (WGS) entry which is preliminary data.</text>
</comment>
<name>A0A851GTW8_9BACT</name>
<keyword evidence="3" id="KW-1185">Reference proteome</keyword>
<reference evidence="2 3" key="1">
    <citation type="submission" date="2020-07" db="EMBL/GenBank/DDBJ databases">
        <title>Roseicoccus Jingziensis gen. nov., sp. nov., isolated from coastal seawater.</title>
        <authorList>
            <person name="Feng X."/>
        </authorList>
    </citation>
    <scope>NUCLEOTIDE SEQUENCE [LARGE SCALE GENOMIC DNA]</scope>
    <source>
        <strain evidence="2 3">N1E253</strain>
    </source>
</reference>
<accession>A0A851GTW8</accession>
<proteinExistence type="predicted"/>
<gene>
    <name evidence="2" type="ORF">HW115_19250</name>
</gene>
<evidence type="ECO:0000313" key="3">
    <source>
        <dbReference type="Proteomes" id="UP000557872"/>
    </source>
</evidence>
<dbReference type="RefSeq" id="WP_178935210.1">
    <property type="nucleotide sequence ID" value="NZ_JACBAZ010000032.1"/>
</dbReference>
<evidence type="ECO:0000313" key="2">
    <source>
        <dbReference type="EMBL" id="NWK57764.1"/>
    </source>
</evidence>
<dbReference type="EMBL" id="JACBAZ010000032">
    <property type="protein sequence ID" value="NWK57764.1"/>
    <property type="molecule type" value="Genomic_DNA"/>
</dbReference>
<dbReference type="Proteomes" id="UP000557872">
    <property type="component" value="Unassembled WGS sequence"/>
</dbReference>
<feature type="transmembrane region" description="Helical" evidence="1">
    <location>
        <begin position="32"/>
        <end position="50"/>
    </location>
</feature>
<protein>
    <submittedName>
        <fullName evidence="2">Uncharacterized protein</fullName>
    </submittedName>
</protein>
<keyword evidence="1" id="KW-0472">Membrane</keyword>
<evidence type="ECO:0000256" key="1">
    <source>
        <dbReference type="SAM" id="Phobius"/>
    </source>
</evidence>
<sequence length="92" mass="10918">MKEIYLSTITILLAFIAYNGLTQPQRGGVIEYVLYGVMIFFFARGFYSLLPVPFSPYEEEPFLKEHPHARNMPREERLLLYKSWKRSRNKQA</sequence>
<keyword evidence="1" id="KW-1133">Transmembrane helix</keyword>
<keyword evidence="1" id="KW-0812">Transmembrane</keyword>
<organism evidence="2 3">
    <name type="scientific">Oceaniferula marina</name>
    <dbReference type="NCBI Taxonomy" id="2748318"/>
    <lineage>
        <taxon>Bacteria</taxon>
        <taxon>Pseudomonadati</taxon>
        <taxon>Verrucomicrobiota</taxon>
        <taxon>Verrucomicrobiia</taxon>
        <taxon>Verrucomicrobiales</taxon>
        <taxon>Verrucomicrobiaceae</taxon>
        <taxon>Oceaniferula</taxon>
    </lineage>
</organism>
<dbReference type="AlphaFoldDB" id="A0A851GTW8"/>